<name>A0A6J7GVL6_9ZZZZ</name>
<protein>
    <submittedName>
        <fullName evidence="1">Unannotated protein</fullName>
    </submittedName>
</protein>
<organism evidence="1">
    <name type="scientific">freshwater metagenome</name>
    <dbReference type="NCBI Taxonomy" id="449393"/>
    <lineage>
        <taxon>unclassified sequences</taxon>
        <taxon>metagenomes</taxon>
        <taxon>ecological metagenomes</taxon>
    </lineage>
</organism>
<dbReference type="AlphaFoldDB" id="A0A6J7GVL6"/>
<dbReference type="InterPro" id="IPR025447">
    <property type="entry name" value="DUF4192"/>
</dbReference>
<gene>
    <name evidence="1" type="ORF">UFOPK3576_01103</name>
</gene>
<sequence>MTTTATFNSPNLQSPDHVISALPFLLGFIPQASAVLLWLHKHTLVLTQRVDLPDPTVSENPSHDLQVWAAQVAQASRHVDADHVCIALCMEGEITIKHRQRSSSTLASVLCRSIVDVGAFPHAIWLVFEDQWVEFDFATASFEGQCHELDPQIAAEVAEDFACAGYEYLSTRHGLVHEVAGDPERQAAVLQAMHDDPGLGLDLSKNDEREVMIEMFIESCQGVRGGDDHAARLLLALLDVQVRDGILWKLSAQEPHAQLIIYLRSLVRSAPPGLRAPVATIAALYAWMLGDGARANVVLEQALSDDPEYALGRLLQVALTNAVPPSRWVEMMQAMSYERARGNVDS</sequence>
<reference evidence="1" key="1">
    <citation type="submission" date="2020-05" db="EMBL/GenBank/DDBJ databases">
        <authorList>
            <person name="Chiriac C."/>
            <person name="Salcher M."/>
            <person name="Ghai R."/>
            <person name="Kavagutti S V."/>
        </authorList>
    </citation>
    <scope>NUCLEOTIDE SEQUENCE</scope>
</reference>
<dbReference type="Pfam" id="PF13830">
    <property type="entry name" value="DUF4192"/>
    <property type="match status" value="1"/>
</dbReference>
<dbReference type="EMBL" id="CAFBMO010000045">
    <property type="protein sequence ID" value="CAB4910808.1"/>
    <property type="molecule type" value="Genomic_DNA"/>
</dbReference>
<accession>A0A6J7GVL6</accession>
<evidence type="ECO:0000313" key="1">
    <source>
        <dbReference type="EMBL" id="CAB4910808.1"/>
    </source>
</evidence>
<proteinExistence type="predicted"/>